<feature type="region of interest" description="Disordered" evidence="1">
    <location>
        <begin position="1"/>
        <end position="49"/>
    </location>
</feature>
<organism evidence="2 3">
    <name type="scientific">Streblomastix strix</name>
    <dbReference type="NCBI Taxonomy" id="222440"/>
    <lineage>
        <taxon>Eukaryota</taxon>
        <taxon>Metamonada</taxon>
        <taxon>Preaxostyla</taxon>
        <taxon>Oxymonadida</taxon>
        <taxon>Streblomastigidae</taxon>
        <taxon>Streblomastix</taxon>
    </lineage>
</organism>
<accession>A0A5J4TDU6</accession>
<evidence type="ECO:0000313" key="2">
    <source>
        <dbReference type="EMBL" id="KAA6356418.1"/>
    </source>
</evidence>
<reference evidence="2 3" key="1">
    <citation type="submission" date="2019-03" db="EMBL/GenBank/DDBJ databases">
        <title>Single cell metagenomics reveals metabolic interactions within the superorganism composed of flagellate Streblomastix strix and complex community of Bacteroidetes bacteria on its surface.</title>
        <authorList>
            <person name="Treitli S.C."/>
            <person name="Kolisko M."/>
            <person name="Husnik F."/>
            <person name="Keeling P."/>
            <person name="Hampl V."/>
        </authorList>
    </citation>
    <scope>NUCLEOTIDE SEQUENCE [LARGE SCALE GENOMIC DNA]</scope>
    <source>
        <strain evidence="2">ST1C</strain>
    </source>
</reference>
<comment type="caution">
    <text evidence="2">The sequence shown here is derived from an EMBL/GenBank/DDBJ whole genome shotgun (WGS) entry which is preliminary data.</text>
</comment>
<protein>
    <submittedName>
        <fullName evidence="2">Uncharacterized protein</fullName>
    </submittedName>
</protein>
<feature type="non-terminal residue" evidence="2">
    <location>
        <position position="90"/>
    </location>
</feature>
<sequence>MPRHKIQSRKVNEADRNDDMNAIEGDTPQQTTQTAAIANERSQSPEYDPRLLLQDDIRSASEVQYPHYDQNDLNFQLYSDSEISSLCSSQ</sequence>
<feature type="compositionally biased region" description="Low complexity" evidence="1">
    <location>
        <begin position="29"/>
        <end position="38"/>
    </location>
</feature>
<dbReference type="AlphaFoldDB" id="A0A5J4TDU6"/>
<evidence type="ECO:0000313" key="3">
    <source>
        <dbReference type="Proteomes" id="UP000324800"/>
    </source>
</evidence>
<dbReference type="EMBL" id="SNRW01033004">
    <property type="protein sequence ID" value="KAA6356418.1"/>
    <property type="molecule type" value="Genomic_DNA"/>
</dbReference>
<dbReference type="Proteomes" id="UP000324800">
    <property type="component" value="Unassembled WGS sequence"/>
</dbReference>
<feature type="compositionally biased region" description="Basic and acidic residues" evidence="1">
    <location>
        <begin position="10"/>
        <end position="19"/>
    </location>
</feature>
<gene>
    <name evidence="2" type="ORF">EZS28_048055</name>
</gene>
<name>A0A5J4TDU6_9EUKA</name>
<proteinExistence type="predicted"/>
<evidence type="ECO:0000256" key="1">
    <source>
        <dbReference type="SAM" id="MobiDB-lite"/>
    </source>
</evidence>